<dbReference type="Gene3D" id="3.90.550.10">
    <property type="entry name" value="Spore Coat Polysaccharide Biosynthesis Protein SpsA, Chain A"/>
    <property type="match status" value="1"/>
</dbReference>
<dbReference type="CDD" id="cd02516">
    <property type="entry name" value="CDP-ME_synthetase"/>
    <property type="match status" value="1"/>
</dbReference>
<keyword evidence="4 7" id="KW-0808">Transferase</keyword>
<comment type="similarity">
    <text evidence="3 7">Belongs to the IspD/TarI cytidylyltransferase family. IspD subfamily.</text>
</comment>
<dbReference type="HAMAP" id="MF_00108">
    <property type="entry name" value="IspD"/>
    <property type="match status" value="1"/>
</dbReference>
<accession>A0A6N3CEH7</accession>
<dbReference type="InterPro" id="IPR018294">
    <property type="entry name" value="ISPD_synthase_CS"/>
</dbReference>
<dbReference type="InterPro" id="IPR029044">
    <property type="entry name" value="Nucleotide-diphossugar_trans"/>
</dbReference>
<dbReference type="PROSITE" id="PS01295">
    <property type="entry name" value="ISPD"/>
    <property type="match status" value="1"/>
</dbReference>
<evidence type="ECO:0000313" key="8">
    <source>
        <dbReference type="EMBL" id="VYU14462.1"/>
    </source>
</evidence>
<gene>
    <name evidence="7 8" type="primary">ispD</name>
    <name evidence="8" type="ORF">ELLFYP34_02796</name>
</gene>
<dbReference type="PANTHER" id="PTHR32125:SF4">
    <property type="entry name" value="2-C-METHYL-D-ERYTHRITOL 4-PHOSPHATE CYTIDYLYLTRANSFERASE, CHLOROPLASTIC"/>
    <property type="match status" value="1"/>
</dbReference>
<dbReference type="InterPro" id="IPR001228">
    <property type="entry name" value="IspD"/>
</dbReference>
<comment type="pathway">
    <text evidence="2 7">Isoprenoid biosynthesis; isopentenyl diphosphate biosynthesis via DXP pathway; isopentenyl diphosphate from 1-deoxy-D-xylulose 5-phosphate: step 2/6.</text>
</comment>
<protein>
    <recommendedName>
        <fullName evidence="7">2-C-methyl-D-erythritol 4-phosphate cytidylyltransferase</fullName>
        <ecNumber evidence="7">2.7.7.60</ecNumber>
    </recommendedName>
    <alternativeName>
        <fullName evidence="7">4-diphosphocytidyl-2C-methyl-D-erythritol synthase</fullName>
    </alternativeName>
    <alternativeName>
        <fullName evidence="7">MEP cytidylyltransferase</fullName>
        <shortName evidence="7">MCT</shortName>
    </alternativeName>
</protein>
<evidence type="ECO:0000256" key="4">
    <source>
        <dbReference type="ARBA" id="ARBA00022679"/>
    </source>
</evidence>
<dbReference type="GO" id="GO:0050518">
    <property type="term" value="F:2-C-methyl-D-erythritol 4-phosphate cytidylyltransferase activity"/>
    <property type="evidence" value="ECO:0007669"/>
    <property type="project" value="UniProtKB-UniRule"/>
</dbReference>
<feature type="site" description="Positions MEP for the nucleophilic attack" evidence="7">
    <location>
        <position position="224"/>
    </location>
</feature>
<keyword evidence="5 7" id="KW-0548">Nucleotidyltransferase</keyword>
<organism evidence="8">
    <name type="scientific">Eubacterium limosum</name>
    <dbReference type="NCBI Taxonomy" id="1736"/>
    <lineage>
        <taxon>Bacteria</taxon>
        <taxon>Bacillati</taxon>
        <taxon>Bacillota</taxon>
        <taxon>Clostridia</taxon>
        <taxon>Eubacteriales</taxon>
        <taxon>Eubacteriaceae</taxon>
        <taxon>Eubacterium</taxon>
    </lineage>
</organism>
<dbReference type="AlphaFoldDB" id="A0A6N3CEH7"/>
<dbReference type="InterPro" id="IPR050088">
    <property type="entry name" value="IspD/TarI_cytidylyltransf_bact"/>
</dbReference>
<evidence type="ECO:0000256" key="2">
    <source>
        <dbReference type="ARBA" id="ARBA00004787"/>
    </source>
</evidence>
<comment type="catalytic activity">
    <reaction evidence="1 7">
        <text>2-C-methyl-D-erythritol 4-phosphate + CTP + H(+) = 4-CDP-2-C-methyl-D-erythritol + diphosphate</text>
        <dbReference type="Rhea" id="RHEA:13429"/>
        <dbReference type="ChEBI" id="CHEBI:15378"/>
        <dbReference type="ChEBI" id="CHEBI:33019"/>
        <dbReference type="ChEBI" id="CHEBI:37563"/>
        <dbReference type="ChEBI" id="CHEBI:57823"/>
        <dbReference type="ChEBI" id="CHEBI:58262"/>
        <dbReference type="EC" id="2.7.7.60"/>
    </reaction>
</comment>
<dbReference type="InterPro" id="IPR034683">
    <property type="entry name" value="IspD/TarI"/>
</dbReference>
<evidence type="ECO:0000256" key="7">
    <source>
        <dbReference type="HAMAP-Rule" id="MF_00108"/>
    </source>
</evidence>
<dbReference type="FunFam" id="3.90.550.10:FF:000003">
    <property type="entry name" value="2-C-methyl-D-erythritol 4-phosphate cytidylyltransferase"/>
    <property type="match status" value="1"/>
</dbReference>
<comment type="function">
    <text evidence="7">Catalyzes the formation of 4-diphosphocytidyl-2-C-methyl-D-erythritol from CTP and 2-C-methyl-D-erythritol 4-phosphate (MEP).</text>
</comment>
<dbReference type="GO" id="GO:0019288">
    <property type="term" value="P:isopentenyl diphosphate biosynthetic process, methylerythritol 4-phosphate pathway"/>
    <property type="evidence" value="ECO:0007669"/>
    <property type="project" value="UniProtKB-UniRule"/>
</dbReference>
<name>A0A6N3CEH7_EUBLI</name>
<evidence type="ECO:0000256" key="5">
    <source>
        <dbReference type="ARBA" id="ARBA00022695"/>
    </source>
</evidence>
<dbReference type="UniPathway" id="UPA00056">
    <property type="reaction ID" value="UER00093"/>
</dbReference>
<feature type="site" description="Positions MEP for the nucleophilic attack" evidence="7">
    <location>
        <position position="168"/>
    </location>
</feature>
<keyword evidence="6 7" id="KW-0414">Isoprene biosynthesis</keyword>
<dbReference type="PANTHER" id="PTHR32125">
    <property type="entry name" value="2-C-METHYL-D-ERYTHRITOL 4-PHOSPHATE CYTIDYLYLTRANSFERASE, CHLOROPLASTIC"/>
    <property type="match status" value="1"/>
</dbReference>
<evidence type="ECO:0000256" key="1">
    <source>
        <dbReference type="ARBA" id="ARBA00001282"/>
    </source>
</evidence>
<dbReference type="SUPFAM" id="SSF53448">
    <property type="entry name" value="Nucleotide-diphospho-sugar transferases"/>
    <property type="match status" value="1"/>
</dbReference>
<feature type="site" description="Transition state stabilizer" evidence="7">
    <location>
        <position position="36"/>
    </location>
</feature>
<dbReference type="EMBL" id="CACRTR010000008">
    <property type="protein sequence ID" value="VYU14462.1"/>
    <property type="molecule type" value="Genomic_DNA"/>
</dbReference>
<dbReference type="EC" id="2.7.7.60" evidence="7"/>
<dbReference type="Pfam" id="PF01128">
    <property type="entry name" value="IspD"/>
    <property type="match status" value="1"/>
</dbReference>
<evidence type="ECO:0000256" key="3">
    <source>
        <dbReference type="ARBA" id="ARBA00009789"/>
    </source>
</evidence>
<proteinExistence type="inferred from homology"/>
<reference evidence="8" key="1">
    <citation type="submission" date="2019-11" db="EMBL/GenBank/DDBJ databases">
        <authorList>
            <person name="Feng L."/>
        </authorList>
    </citation>
    <scope>NUCLEOTIDE SEQUENCE</scope>
    <source>
        <strain evidence="8">ElimosumLFYP34</strain>
    </source>
</reference>
<evidence type="ECO:0000256" key="6">
    <source>
        <dbReference type="ARBA" id="ARBA00023229"/>
    </source>
</evidence>
<feature type="site" description="Transition state stabilizer" evidence="7">
    <location>
        <position position="29"/>
    </location>
</feature>
<sequence>MTALKNWDGESMEKIKTSVIIPAAGQGTRMNAPINKQYLTLRGKPILSYTLDVFERCSLIDEIILVINKNEFKICRQQVLNPHSYSKIKLVEGGSTRQKSVYEGLKKVSPQTDIVLVHDGARPLIKEDIIVQSIYETIQHKATIVAVPAKNTIKVVEKDGFVEYTPNRDFLFEIQTPQTFTYDLLLDAHEKAIQEDVEGTDDAFLVERMCVPVKIVRGHYNNIKITTPEDLIIAESLIDLFSGEH</sequence>
<dbReference type="NCBIfam" id="TIGR00453">
    <property type="entry name" value="ispD"/>
    <property type="match status" value="1"/>
</dbReference>